<dbReference type="GO" id="GO:0004540">
    <property type="term" value="F:RNA nuclease activity"/>
    <property type="evidence" value="ECO:0007669"/>
    <property type="project" value="InterPro"/>
</dbReference>
<keyword evidence="3" id="KW-0378">Hydrolase</keyword>
<dbReference type="GO" id="GO:0006364">
    <property type="term" value="P:rRNA processing"/>
    <property type="evidence" value="ECO:0007669"/>
    <property type="project" value="TreeGrafter"/>
</dbReference>
<name>A0A4R8M5Y6_9BACT</name>
<keyword evidence="5" id="KW-0694">RNA-binding</keyword>
<comment type="cofactor">
    <cofactor evidence="1">
        <name>Mg(2+)</name>
        <dbReference type="ChEBI" id="CHEBI:18420"/>
    </cofactor>
</comment>
<dbReference type="SUPFAM" id="SSF50249">
    <property type="entry name" value="Nucleic acid-binding proteins"/>
    <property type="match status" value="1"/>
</dbReference>
<reference evidence="7 8" key="1">
    <citation type="submission" date="2019-03" db="EMBL/GenBank/DDBJ databases">
        <title>Genomic Encyclopedia of Type Strains, Phase IV (KMG-IV): sequencing the most valuable type-strain genomes for metagenomic binning, comparative biology and taxonomic classification.</title>
        <authorList>
            <person name="Goeker M."/>
        </authorList>
    </citation>
    <scope>NUCLEOTIDE SEQUENCE [LARGE SCALE GENOMIC DNA]</scope>
    <source>
        <strain evidence="7 8">DSM 25964</strain>
    </source>
</reference>
<dbReference type="InterPro" id="IPR004659">
    <property type="entry name" value="RNase_E/G"/>
</dbReference>
<dbReference type="RefSeq" id="WP_243833874.1">
    <property type="nucleotide sequence ID" value="NZ_SORI01000009.1"/>
</dbReference>
<dbReference type="InterPro" id="IPR012340">
    <property type="entry name" value="NA-bd_OB-fold"/>
</dbReference>
<dbReference type="GO" id="GO:0005737">
    <property type="term" value="C:cytoplasm"/>
    <property type="evidence" value="ECO:0007669"/>
    <property type="project" value="TreeGrafter"/>
</dbReference>
<evidence type="ECO:0000256" key="4">
    <source>
        <dbReference type="ARBA" id="ARBA00022842"/>
    </source>
</evidence>
<dbReference type="PANTHER" id="PTHR30001">
    <property type="entry name" value="RIBONUCLEASE"/>
    <property type="match status" value="1"/>
</dbReference>
<gene>
    <name evidence="7" type="ORF">C8D99_10994</name>
</gene>
<dbReference type="Pfam" id="PF10150">
    <property type="entry name" value="RNase_E_G"/>
    <property type="match status" value="1"/>
</dbReference>
<dbReference type="SMART" id="SM00316">
    <property type="entry name" value="S1"/>
    <property type="match status" value="1"/>
</dbReference>
<evidence type="ECO:0000256" key="3">
    <source>
        <dbReference type="ARBA" id="ARBA00022801"/>
    </source>
</evidence>
<evidence type="ECO:0000259" key="6">
    <source>
        <dbReference type="SMART" id="SM00316"/>
    </source>
</evidence>
<evidence type="ECO:0000256" key="5">
    <source>
        <dbReference type="ARBA" id="ARBA00022884"/>
    </source>
</evidence>
<dbReference type="CDD" id="cd04453">
    <property type="entry name" value="S1_RNase_E"/>
    <property type="match status" value="1"/>
</dbReference>
<keyword evidence="8" id="KW-1185">Reference proteome</keyword>
<evidence type="ECO:0000256" key="1">
    <source>
        <dbReference type="ARBA" id="ARBA00001946"/>
    </source>
</evidence>
<sequence>MSERHAEPGAVNRKIVANCIDPEETRVAIIEEGRLADLFVERMWERQKAGEIYKARVESVLPGIHASFVNLGDGRNAFLYLNDARGLNLQPNQELLVQVTKTARKNKGARVTSRISLPGRYVVLVPHGQESGVSKRIIDENERRRLKTIARELRGEDYGIIVRTAAEGVDEESLSHDVEVLLALWREIEHNGRIQSAPCLLYRDLGLLGRVLRDELTDAVSEIVVDGREEYENVNNSLSLFSGTDHPEVSLYGGTTPLFEFYGIEKEIEAALERKVWLQSGAYLIIDHTEALTVIDVNTGKFIGKTDLRHTVLETNLEAASEIARQLRLRAIGGIVVIDFIDMDYEEDRALLLKRLEEVFLPDRYRARIFGVSQLGLVEITRKRARPDIRSTLTRSCPFCSGNGWVHREDTISMTIKRFLRKVSASNRSEALLLEANPAVAHYIYETYLSLWEEELGRKIFLAAVPDFAWSKFRLDAQGGLEQVERRMEQMEKWEARLVVYRTSTS</sequence>
<dbReference type="AlphaFoldDB" id="A0A4R8M5Y6"/>
<organism evidence="7 8">
    <name type="scientific">Aminivibrio pyruvatiphilus</name>
    <dbReference type="NCBI Taxonomy" id="1005740"/>
    <lineage>
        <taxon>Bacteria</taxon>
        <taxon>Thermotogati</taxon>
        <taxon>Synergistota</taxon>
        <taxon>Synergistia</taxon>
        <taxon>Synergistales</taxon>
        <taxon>Aminobacteriaceae</taxon>
        <taxon>Aminivibrio</taxon>
    </lineage>
</organism>
<evidence type="ECO:0000313" key="7">
    <source>
        <dbReference type="EMBL" id="TDY60238.1"/>
    </source>
</evidence>
<dbReference type="GO" id="GO:0003723">
    <property type="term" value="F:RNA binding"/>
    <property type="evidence" value="ECO:0007669"/>
    <property type="project" value="UniProtKB-KW"/>
</dbReference>
<evidence type="ECO:0000256" key="2">
    <source>
        <dbReference type="ARBA" id="ARBA00022723"/>
    </source>
</evidence>
<dbReference type="Gene3D" id="2.40.50.140">
    <property type="entry name" value="Nucleic acid-binding proteins"/>
    <property type="match status" value="1"/>
</dbReference>
<dbReference type="Gene3D" id="3.40.1260.20">
    <property type="entry name" value="Ribonuclease E, catalytic domain"/>
    <property type="match status" value="1"/>
</dbReference>
<dbReference type="EMBL" id="SORI01000009">
    <property type="protein sequence ID" value="TDY60238.1"/>
    <property type="molecule type" value="Genomic_DNA"/>
</dbReference>
<dbReference type="NCBIfam" id="TIGR00757">
    <property type="entry name" value="RNaseEG"/>
    <property type="match status" value="1"/>
</dbReference>
<proteinExistence type="predicted"/>
<keyword evidence="2" id="KW-0479">Metal-binding</keyword>
<dbReference type="GO" id="GO:0016787">
    <property type="term" value="F:hydrolase activity"/>
    <property type="evidence" value="ECO:0007669"/>
    <property type="project" value="UniProtKB-KW"/>
</dbReference>
<dbReference type="InterPro" id="IPR019307">
    <property type="entry name" value="RNA-bd_AU-1/RNase_E/G"/>
</dbReference>
<evidence type="ECO:0000313" key="8">
    <source>
        <dbReference type="Proteomes" id="UP000295066"/>
    </source>
</evidence>
<dbReference type="GO" id="GO:0046872">
    <property type="term" value="F:metal ion binding"/>
    <property type="evidence" value="ECO:0007669"/>
    <property type="project" value="UniProtKB-KW"/>
</dbReference>
<accession>A0A4R8M5Y6</accession>
<feature type="domain" description="S1 motif" evidence="6">
    <location>
        <begin position="48"/>
        <end position="114"/>
    </location>
</feature>
<dbReference type="PANTHER" id="PTHR30001:SF0">
    <property type="entry name" value="RIBONUCLEASE G"/>
    <property type="match status" value="1"/>
</dbReference>
<keyword evidence="4" id="KW-0460">Magnesium</keyword>
<comment type="caution">
    <text evidence="7">The sequence shown here is derived from an EMBL/GenBank/DDBJ whole genome shotgun (WGS) entry which is preliminary data.</text>
</comment>
<protein>
    <submittedName>
        <fullName evidence="7">Ribonuclease G</fullName>
    </submittedName>
</protein>
<dbReference type="InterPro" id="IPR003029">
    <property type="entry name" value="S1_domain"/>
</dbReference>
<dbReference type="Proteomes" id="UP000295066">
    <property type="component" value="Unassembled WGS sequence"/>
</dbReference>